<accession>A0AC35GPY4</accession>
<protein>
    <submittedName>
        <fullName evidence="2">BIG2 domain-containing protein</fullName>
    </submittedName>
</protein>
<name>A0AC35GPY4_9BILA</name>
<sequence length="144" mass="15156">MYLFLMTLIVLISRNFGCFPTPVTDGTPDIVITTAAPQACATCTLPKLDAPETDTSITTDGTVTITLDPNGCQVFTIRCVPTLPDGNNRPVCMGVNLQTIGLAFGNGPQEAVATCNDQGMVEATTTSGDTVIAESVYCCQNKMI</sequence>
<evidence type="ECO:0000313" key="1">
    <source>
        <dbReference type="Proteomes" id="UP000887580"/>
    </source>
</evidence>
<dbReference type="Proteomes" id="UP000887580">
    <property type="component" value="Unplaced"/>
</dbReference>
<organism evidence="1 2">
    <name type="scientific">Panagrolaimus sp. PS1159</name>
    <dbReference type="NCBI Taxonomy" id="55785"/>
    <lineage>
        <taxon>Eukaryota</taxon>
        <taxon>Metazoa</taxon>
        <taxon>Ecdysozoa</taxon>
        <taxon>Nematoda</taxon>
        <taxon>Chromadorea</taxon>
        <taxon>Rhabditida</taxon>
        <taxon>Tylenchina</taxon>
        <taxon>Panagrolaimomorpha</taxon>
        <taxon>Panagrolaimoidea</taxon>
        <taxon>Panagrolaimidae</taxon>
        <taxon>Panagrolaimus</taxon>
    </lineage>
</organism>
<evidence type="ECO:0000313" key="2">
    <source>
        <dbReference type="WBParaSite" id="PS1159_v2.g7142.t1"/>
    </source>
</evidence>
<proteinExistence type="predicted"/>
<reference evidence="2" key="1">
    <citation type="submission" date="2022-11" db="UniProtKB">
        <authorList>
            <consortium name="WormBaseParasite"/>
        </authorList>
    </citation>
    <scope>IDENTIFICATION</scope>
</reference>
<dbReference type="WBParaSite" id="PS1159_v2.g7142.t1">
    <property type="protein sequence ID" value="PS1159_v2.g7142.t1"/>
    <property type="gene ID" value="PS1159_v2.g7142"/>
</dbReference>